<dbReference type="OrthoDB" id="429143at2759"/>
<dbReference type="GO" id="GO:0005737">
    <property type="term" value="C:cytoplasm"/>
    <property type="evidence" value="ECO:0007669"/>
    <property type="project" value="TreeGrafter"/>
</dbReference>
<name>A0A150GC82_GONPE</name>
<evidence type="ECO:0000256" key="4">
    <source>
        <dbReference type="ARBA" id="ARBA00023014"/>
    </source>
</evidence>
<dbReference type="InterPro" id="IPR017941">
    <property type="entry name" value="Rieske_2Fe-2S"/>
</dbReference>
<keyword evidence="1" id="KW-0001">2Fe-2S</keyword>
<evidence type="ECO:0000313" key="8">
    <source>
        <dbReference type="Proteomes" id="UP000075714"/>
    </source>
</evidence>
<dbReference type="EMBL" id="LSYV01000037">
    <property type="protein sequence ID" value="KXZ47373.1"/>
    <property type="molecule type" value="Genomic_DNA"/>
</dbReference>
<gene>
    <name evidence="7" type="ORF">GPECTOR_36g94</name>
</gene>
<keyword evidence="3" id="KW-0408">Iron</keyword>
<feature type="region of interest" description="Disordered" evidence="5">
    <location>
        <begin position="1"/>
        <end position="75"/>
    </location>
</feature>
<keyword evidence="8" id="KW-1185">Reference proteome</keyword>
<dbReference type="GO" id="GO:0046872">
    <property type="term" value="F:metal ion binding"/>
    <property type="evidence" value="ECO:0007669"/>
    <property type="project" value="UniProtKB-KW"/>
</dbReference>
<dbReference type="InterPro" id="IPR036922">
    <property type="entry name" value="Rieske_2Fe-2S_sf"/>
</dbReference>
<dbReference type="Pfam" id="PF01266">
    <property type="entry name" value="DAO"/>
    <property type="match status" value="1"/>
</dbReference>
<dbReference type="Pfam" id="PF00355">
    <property type="entry name" value="Rieske"/>
    <property type="match status" value="1"/>
</dbReference>
<dbReference type="PANTHER" id="PTHR13847">
    <property type="entry name" value="SARCOSINE DEHYDROGENASE-RELATED"/>
    <property type="match status" value="1"/>
</dbReference>
<evidence type="ECO:0000256" key="5">
    <source>
        <dbReference type="SAM" id="MobiDB-lite"/>
    </source>
</evidence>
<evidence type="ECO:0000256" key="3">
    <source>
        <dbReference type="ARBA" id="ARBA00023004"/>
    </source>
</evidence>
<dbReference type="SUPFAM" id="SSF50022">
    <property type="entry name" value="ISP domain"/>
    <property type="match status" value="1"/>
</dbReference>
<dbReference type="Gene3D" id="2.102.10.10">
    <property type="entry name" value="Rieske [2Fe-2S] iron-sulphur domain"/>
    <property type="match status" value="1"/>
</dbReference>
<feature type="domain" description="Rieske" evidence="6">
    <location>
        <begin position="545"/>
        <end position="629"/>
    </location>
</feature>
<sequence length="629" mass="67452">MASSPQQSGGGSGGPGGADSKLAGAASSARDTAQEAGAETVSDTARSVRDQAESLASSVATALGHPPERYPLPAEDKLRSYMRFPETGTLPKDDASGRPPGLVRNVWAQEAQRPAYAPLRSDTTCDVLVVGAGMVGLNVAYQLAQNGHKVVVLEARARGAGQSGRTSAHIMQWNDDYYSVLESKYGKDGARSVAESHVAAIDFIERVVQEEGIDCDFTRLDGYLFPHDDKHSTLKMLDDELAACHRAGMTDVRKVDLSADPTKGLLGTALAFPRSAEFHPLKYINGLAAVLTSKYGVRLYENTRVTDTFDPQLSGKVATDTGAAVTAGRAVVYATNSPLNRNVAVHARQEATRTYMVGLKVPKGSVARANWWSTEEEYHYIRLQPGDADGRQDYDVLLVGGEDHQTGQRPAKYSDRWAALEAFTRQRWPQAGEVVYRWSGQVYEPIDLLGLYGLDPLNPVNAVSGVKRYIATGDSGQGMTGSAIAAMLLGELISGRSHPWEHIYSPSRVTPALNVSSLEELGSEAAATARGLTDTVLPRSALGLVGQHIADNLKPGEGAVVQEGITKVAAYRTPEGRLVRHSAICPHMGCLLEWNPNDATFDCVCHGSQFDCCGNCINGPANSNLKELF</sequence>
<evidence type="ECO:0000259" key="6">
    <source>
        <dbReference type="PROSITE" id="PS51296"/>
    </source>
</evidence>
<evidence type="ECO:0000313" key="7">
    <source>
        <dbReference type="EMBL" id="KXZ47373.1"/>
    </source>
</evidence>
<feature type="compositionally biased region" description="Gly residues" evidence="5">
    <location>
        <begin position="8"/>
        <end position="17"/>
    </location>
</feature>
<dbReference type="InterPro" id="IPR006076">
    <property type="entry name" value="FAD-dep_OxRdtase"/>
</dbReference>
<evidence type="ECO:0000256" key="1">
    <source>
        <dbReference type="ARBA" id="ARBA00022714"/>
    </source>
</evidence>
<dbReference type="PROSITE" id="PS51296">
    <property type="entry name" value="RIESKE"/>
    <property type="match status" value="1"/>
</dbReference>
<dbReference type="Gene3D" id="3.30.9.10">
    <property type="entry name" value="D-Amino Acid Oxidase, subunit A, domain 2"/>
    <property type="match status" value="1"/>
</dbReference>
<keyword evidence="4" id="KW-0411">Iron-sulfur</keyword>
<accession>A0A150GC82</accession>
<proteinExistence type="predicted"/>
<organism evidence="7 8">
    <name type="scientific">Gonium pectorale</name>
    <name type="common">Green alga</name>
    <dbReference type="NCBI Taxonomy" id="33097"/>
    <lineage>
        <taxon>Eukaryota</taxon>
        <taxon>Viridiplantae</taxon>
        <taxon>Chlorophyta</taxon>
        <taxon>core chlorophytes</taxon>
        <taxon>Chlorophyceae</taxon>
        <taxon>CS clade</taxon>
        <taxon>Chlamydomonadales</taxon>
        <taxon>Volvocaceae</taxon>
        <taxon>Gonium</taxon>
    </lineage>
</organism>
<protein>
    <recommendedName>
        <fullName evidence="6">Rieske domain-containing protein</fullName>
    </recommendedName>
</protein>
<dbReference type="GO" id="GO:0051537">
    <property type="term" value="F:2 iron, 2 sulfur cluster binding"/>
    <property type="evidence" value="ECO:0007669"/>
    <property type="project" value="UniProtKB-KW"/>
</dbReference>
<dbReference type="AlphaFoldDB" id="A0A150GC82"/>
<dbReference type="SUPFAM" id="SSF51971">
    <property type="entry name" value="Nucleotide-binding domain"/>
    <property type="match status" value="1"/>
</dbReference>
<dbReference type="PANTHER" id="PTHR13847:SF281">
    <property type="entry name" value="FAD DEPENDENT OXIDOREDUCTASE DOMAIN-CONTAINING PROTEIN"/>
    <property type="match status" value="1"/>
</dbReference>
<reference evidence="8" key="1">
    <citation type="journal article" date="2016" name="Nat. Commun.">
        <title>The Gonium pectorale genome demonstrates co-option of cell cycle regulation during the evolution of multicellularity.</title>
        <authorList>
            <person name="Hanschen E.R."/>
            <person name="Marriage T.N."/>
            <person name="Ferris P.J."/>
            <person name="Hamaji T."/>
            <person name="Toyoda A."/>
            <person name="Fujiyama A."/>
            <person name="Neme R."/>
            <person name="Noguchi H."/>
            <person name="Minakuchi Y."/>
            <person name="Suzuki M."/>
            <person name="Kawai-Toyooka H."/>
            <person name="Smith D.R."/>
            <person name="Sparks H."/>
            <person name="Anderson J."/>
            <person name="Bakaric R."/>
            <person name="Luria V."/>
            <person name="Karger A."/>
            <person name="Kirschner M.W."/>
            <person name="Durand P.M."/>
            <person name="Michod R.E."/>
            <person name="Nozaki H."/>
            <person name="Olson B.J."/>
        </authorList>
    </citation>
    <scope>NUCLEOTIDE SEQUENCE [LARGE SCALE GENOMIC DNA]</scope>
    <source>
        <strain evidence="8">NIES-2863</strain>
    </source>
</reference>
<evidence type="ECO:0000256" key="2">
    <source>
        <dbReference type="ARBA" id="ARBA00022723"/>
    </source>
</evidence>
<keyword evidence="2" id="KW-0479">Metal-binding</keyword>
<dbReference type="Proteomes" id="UP000075714">
    <property type="component" value="Unassembled WGS sequence"/>
</dbReference>
<dbReference type="Gene3D" id="3.50.50.60">
    <property type="entry name" value="FAD/NAD(P)-binding domain"/>
    <property type="match status" value="1"/>
</dbReference>
<dbReference type="STRING" id="33097.A0A150GC82"/>
<dbReference type="InterPro" id="IPR036188">
    <property type="entry name" value="FAD/NAD-bd_sf"/>
</dbReference>
<comment type="caution">
    <text evidence="7">The sequence shown here is derived from an EMBL/GenBank/DDBJ whole genome shotgun (WGS) entry which is preliminary data.</text>
</comment>